<evidence type="ECO:0000313" key="1">
    <source>
        <dbReference type="EMBL" id="MCF6136822.1"/>
    </source>
</evidence>
<organism evidence="1 2">
    <name type="scientific">Pseudalkalibacillus berkeleyi</name>
    <dbReference type="NCBI Taxonomy" id="1069813"/>
    <lineage>
        <taxon>Bacteria</taxon>
        <taxon>Bacillati</taxon>
        <taxon>Bacillota</taxon>
        <taxon>Bacilli</taxon>
        <taxon>Bacillales</taxon>
        <taxon>Fictibacillaceae</taxon>
        <taxon>Pseudalkalibacillus</taxon>
    </lineage>
</organism>
<name>A0ABS9GZ62_9BACL</name>
<dbReference type="Proteomes" id="UP001649381">
    <property type="component" value="Unassembled WGS sequence"/>
</dbReference>
<accession>A0ABS9GZ62</accession>
<keyword evidence="2" id="KW-1185">Reference proteome</keyword>
<reference evidence="1 2" key="1">
    <citation type="submission" date="2022-01" db="EMBL/GenBank/DDBJ databases">
        <title>Alkalihalobacillus sp. EGI L200015, a novel bacterium isolated from a salt lake sediment.</title>
        <authorList>
            <person name="Gao L."/>
            <person name="Fang B.-Z."/>
            <person name="Li W.-J."/>
        </authorList>
    </citation>
    <scope>NUCLEOTIDE SEQUENCE [LARGE SCALE GENOMIC DNA]</scope>
    <source>
        <strain evidence="1 2">KCTC 12718</strain>
    </source>
</reference>
<gene>
    <name evidence="1" type="ORF">L2716_03705</name>
</gene>
<dbReference type="EMBL" id="JAKIJS010000001">
    <property type="protein sequence ID" value="MCF6136822.1"/>
    <property type="molecule type" value="Genomic_DNA"/>
</dbReference>
<comment type="caution">
    <text evidence="1">The sequence shown here is derived from an EMBL/GenBank/DDBJ whole genome shotgun (WGS) entry which is preliminary data.</text>
</comment>
<protein>
    <submittedName>
        <fullName evidence="1">Uncharacterized protein</fullName>
    </submittedName>
</protein>
<proteinExistence type="predicted"/>
<evidence type="ECO:0000313" key="2">
    <source>
        <dbReference type="Proteomes" id="UP001649381"/>
    </source>
</evidence>
<dbReference type="RefSeq" id="WP_236331901.1">
    <property type="nucleotide sequence ID" value="NZ_JAKIJS010000001.1"/>
</dbReference>
<sequence length="97" mass="11543">MSYRKYMKAMNTHNQQMMKMCKKHANQYVQCNMMDGKVYEGYVEKVDKQNVYLIVEIQYKKKSGQERPYMGFPEHGLGFQRLILPLHLLTAVSLINY</sequence>